<accession>A0ABX1QTI3</accession>
<sequence>MKTMKQFGLMLTFVMATLLSSCSGDDNGGGGGSAANGTIKAKVGGSNFKSMEIASFASKNAIGGGAYMIAIQGSDEEGNAIQLILNGVDGQPGTFEIGTDTTISAVGTYTETEINLSNPAASTFTTWAAPYEDSGVVGSITISEITDTTIKGTFNFTGKNQEGTDTKAVTNGAFNLDFTTGN</sequence>
<feature type="signal peptide" evidence="1">
    <location>
        <begin position="1"/>
        <end position="23"/>
    </location>
</feature>
<name>A0ABX1QTI3_9FLAO</name>
<protein>
    <recommendedName>
        <fullName evidence="4">Lipoprotein</fullName>
    </recommendedName>
</protein>
<proteinExistence type="predicted"/>
<reference evidence="2 3" key="1">
    <citation type="submission" date="2020-02" db="EMBL/GenBank/DDBJ databases">
        <title>Flavobacterium sp. genome.</title>
        <authorList>
            <person name="Jung H.S."/>
            <person name="Baek J.H."/>
            <person name="Jeon C.O."/>
        </authorList>
    </citation>
    <scope>NUCLEOTIDE SEQUENCE [LARGE SCALE GENOMIC DNA]</scope>
    <source>
        <strain evidence="2 3">SE-s27</strain>
    </source>
</reference>
<evidence type="ECO:0000313" key="3">
    <source>
        <dbReference type="Proteomes" id="UP000767947"/>
    </source>
</evidence>
<comment type="caution">
    <text evidence="2">The sequence shown here is derived from an EMBL/GenBank/DDBJ whole genome shotgun (WGS) entry which is preliminary data.</text>
</comment>
<evidence type="ECO:0000313" key="2">
    <source>
        <dbReference type="EMBL" id="NMH25580.1"/>
    </source>
</evidence>
<gene>
    <name evidence="2" type="ORF">G6042_09905</name>
</gene>
<feature type="chain" id="PRO_5046128882" description="Lipoprotein" evidence="1">
    <location>
        <begin position="24"/>
        <end position="182"/>
    </location>
</feature>
<dbReference type="InterPro" id="IPR046219">
    <property type="entry name" value="DUF6252"/>
</dbReference>
<dbReference type="Proteomes" id="UP000767947">
    <property type="component" value="Unassembled WGS sequence"/>
</dbReference>
<dbReference type="Pfam" id="PF19765">
    <property type="entry name" value="DUF6252"/>
    <property type="match status" value="1"/>
</dbReference>
<keyword evidence="1" id="KW-0732">Signal</keyword>
<keyword evidence="3" id="KW-1185">Reference proteome</keyword>
<dbReference type="EMBL" id="JAAMPT010000207">
    <property type="protein sequence ID" value="NMH25580.1"/>
    <property type="molecule type" value="Genomic_DNA"/>
</dbReference>
<evidence type="ECO:0008006" key="4">
    <source>
        <dbReference type="Google" id="ProtNLM"/>
    </source>
</evidence>
<dbReference type="PROSITE" id="PS51257">
    <property type="entry name" value="PROKAR_LIPOPROTEIN"/>
    <property type="match status" value="1"/>
</dbReference>
<organism evidence="2 3">
    <name type="scientific">Flavobacterium solisilvae</name>
    <dbReference type="NCBI Taxonomy" id="1852019"/>
    <lineage>
        <taxon>Bacteria</taxon>
        <taxon>Pseudomonadati</taxon>
        <taxon>Bacteroidota</taxon>
        <taxon>Flavobacteriia</taxon>
        <taxon>Flavobacteriales</taxon>
        <taxon>Flavobacteriaceae</taxon>
        <taxon>Flavobacterium</taxon>
    </lineage>
</organism>
<dbReference type="RefSeq" id="WP_169524274.1">
    <property type="nucleotide sequence ID" value="NZ_JAAMPT010000207.1"/>
</dbReference>
<evidence type="ECO:0000256" key="1">
    <source>
        <dbReference type="SAM" id="SignalP"/>
    </source>
</evidence>